<sequence>MELTPDQMRKALANRQPEKASEALGKHEGKTLMVTQADRTKVGGGYLGGPGFSGLQHTNPEYAGKAWGVLTPNMASTIMGSNRRVPEGQALWSTLIGTPEQHSSNQMVYDKLVNDFKKQAKAGLLSPELREKINARLSAIADKEGVPFFGAGADIMDPKTHKAADTFAKRRIIADLIGGHGVGGKKGQIGAYDKIMHGAAEPLLRDLPTHAVGPRLFNLSGETSHRPDLHSAFPQMLHGEDYGQMYHPVPKEVMLRDFMQQVQDKKGRKPGYYDLTMGLKGEGLPAQHLSEEFLTHLQKHGYADGGGVSQDEMLAHIMLHKADGGAVQPDQPDGTSTDKGYYEGGPADNSGTDPMQYKAEGGAVEPANIGVEEAPEMQVKLYMPPGGDNQNGMPVGGVDFQPDQAGQQMLPAQQAPQGQPPQGAPSQPQAPQGAGMPQMGQAPAMPPTGGAGAPTGPQSNILNMTPQGQAMSAMRASPPQQPRPGMPMLPMGRPAMPKMATGGKVSTARMKEALLKHGMPLYADGGEVSRETIKPVAHGIIKERVTVAPDMDAMKYELMSAKRITKKAK</sequence>
<organism evidence="2">
    <name type="scientific">uncultured Caudovirales phage</name>
    <dbReference type="NCBI Taxonomy" id="2100421"/>
    <lineage>
        <taxon>Viruses</taxon>
        <taxon>Duplodnaviria</taxon>
        <taxon>Heunggongvirae</taxon>
        <taxon>Uroviricota</taxon>
        <taxon>Caudoviricetes</taxon>
        <taxon>Peduoviridae</taxon>
        <taxon>Maltschvirus</taxon>
        <taxon>Maltschvirus maltsch</taxon>
    </lineage>
</organism>
<feature type="compositionally biased region" description="Low complexity" evidence="1">
    <location>
        <begin position="424"/>
        <end position="443"/>
    </location>
</feature>
<dbReference type="EMBL" id="LR797819">
    <property type="protein sequence ID" value="CAB4240910.1"/>
    <property type="molecule type" value="Genomic_DNA"/>
</dbReference>
<evidence type="ECO:0000256" key="1">
    <source>
        <dbReference type="SAM" id="MobiDB-lite"/>
    </source>
</evidence>
<name>A0A6J5T8B0_9CAUD</name>
<proteinExistence type="predicted"/>
<reference evidence="2" key="1">
    <citation type="submission" date="2020-05" db="EMBL/GenBank/DDBJ databases">
        <authorList>
            <person name="Chiriac C."/>
            <person name="Salcher M."/>
            <person name="Ghai R."/>
            <person name="Kavagutti S V."/>
        </authorList>
    </citation>
    <scope>NUCLEOTIDE SEQUENCE</scope>
</reference>
<feature type="compositionally biased region" description="Polar residues" evidence="1">
    <location>
        <begin position="459"/>
        <end position="470"/>
    </location>
</feature>
<accession>A0A6J5T8B0</accession>
<protein>
    <submittedName>
        <fullName evidence="2">Uncharacterized protein</fullName>
    </submittedName>
</protein>
<evidence type="ECO:0000313" key="2">
    <source>
        <dbReference type="EMBL" id="CAB4240910.1"/>
    </source>
</evidence>
<gene>
    <name evidence="2" type="ORF">UFOVP56_32</name>
</gene>
<feature type="compositionally biased region" description="Low complexity" evidence="1">
    <location>
        <begin position="404"/>
        <end position="417"/>
    </location>
</feature>
<feature type="region of interest" description="Disordered" evidence="1">
    <location>
        <begin position="324"/>
        <end position="358"/>
    </location>
</feature>
<feature type="region of interest" description="Disordered" evidence="1">
    <location>
        <begin position="381"/>
        <end position="486"/>
    </location>
</feature>